<keyword evidence="3 5" id="KW-0732">Signal</keyword>
<dbReference type="Pfam" id="PF13458">
    <property type="entry name" value="Peripla_BP_6"/>
    <property type="match status" value="1"/>
</dbReference>
<dbReference type="InterPro" id="IPR028081">
    <property type="entry name" value="Leu-bd"/>
</dbReference>
<evidence type="ECO:0000313" key="8">
    <source>
        <dbReference type="Proteomes" id="UP000308901"/>
    </source>
</evidence>
<evidence type="ECO:0000313" key="7">
    <source>
        <dbReference type="EMBL" id="TLP39543.1"/>
    </source>
</evidence>
<feature type="signal peptide" evidence="5">
    <location>
        <begin position="1"/>
        <end position="20"/>
    </location>
</feature>
<sequence>MKRFMKLSLVAGLLSSTLLAQDTIKIGFVGTLSGANAAWGTSNVRSMETSADIYNAQGGVEIGGKKYKVEVIPFDDAYDPKIAVAGMEKMAQEQIKYVIGPNDDAQAIAVRPIAEKNKIVYFPYAFNKTLYKKPANYAVFGMIASYQWEPAVYKWLQDNKDVKTIAFLAANAADPLNQRDNGIKIAQDLGLDVVEAKATYKADTRDFFSVITPIIKKKPDLLVLSGVSPATAPLIIKTARQLGFKGFMAAGTALDAGILKEGAGDAANGFICQGGADASIQSEVMEKWVETYTKKFGEYNDESNTKVFALEYILEVMKSNPKAINDADEFLKTVDAGWEAPNKFFKDKDAKLKFVGTTTFGQDRQLGVPLTPKIYKDGKFETLFVGSAD</sequence>
<dbReference type="InterPro" id="IPR028082">
    <property type="entry name" value="Peripla_BP_I"/>
</dbReference>
<evidence type="ECO:0000259" key="6">
    <source>
        <dbReference type="Pfam" id="PF13458"/>
    </source>
</evidence>
<feature type="chain" id="PRO_5024302374" evidence="5">
    <location>
        <begin position="21"/>
        <end position="389"/>
    </location>
</feature>
<protein>
    <submittedName>
        <fullName evidence="7">Branched-chain amino acid ABC transporter substrate-binding protein</fullName>
    </submittedName>
</protein>
<dbReference type="SUPFAM" id="SSF53822">
    <property type="entry name" value="Periplasmic binding protein-like I"/>
    <property type="match status" value="1"/>
</dbReference>
<dbReference type="OrthoDB" id="9772589at2"/>
<dbReference type="PANTHER" id="PTHR30483:SF6">
    <property type="entry name" value="PERIPLASMIC BINDING PROTEIN OF ABC TRANSPORTER FOR NATURAL AMINO ACIDS"/>
    <property type="match status" value="1"/>
</dbReference>
<keyword evidence="8" id="KW-1185">Reference proteome</keyword>
<evidence type="ECO:0000256" key="1">
    <source>
        <dbReference type="ARBA" id="ARBA00010062"/>
    </source>
</evidence>
<dbReference type="PANTHER" id="PTHR30483">
    <property type="entry name" value="LEUCINE-SPECIFIC-BINDING PROTEIN"/>
    <property type="match status" value="1"/>
</dbReference>
<dbReference type="Gene3D" id="3.40.50.2300">
    <property type="match status" value="2"/>
</dbReference>
<evidence type="ECO:0000256" key="5">
    <source>
        <dbReference type="SAM" id="SignalP"/>
    </source>
</evidence>
<proteinExistence type="inferred from homology"/>
<dbReference type="AlphaFoldDB" id="A0A5R8Y2P5"/>
<name>A0A5R8Y2P5_9BACT</name>
<evidence type="ECO:0000256" key="4">
    <source>
        <dbReference type="ARBA" id="ARBA00022970"/>
    </source>
</evidence>
<dbReference type="GO" id="GO:0006865">
    <property type="term" value="P:amino acid transport"/>
    <property type="evidence" value="ECO:0007669"/>
    <property type="project" value="UniProtKB-KW"/>
</dbReference>
<comment type="similarity">
    <text evidence="1">Belongs to the leucine-binding protein family.</text>
</comment>
<evidence type="ECO:0000256" key="2">
    <source>
        <dbReference type="ARBA" id="ARBA00022448"/>
    </source>
</evidence>
<comment type="caution">
    <text evidence="7">The sequence shown here is derived from an EMBL/GenBank/DDBJ whole genome shotgun (WGS) entry which is preliminary data.</text>
</comment>
<evidence type="ECO:0000256" key="3">
    <source>
        <dbReference type="ARBA" id="ARBA00022729"/>
    </source>
</evidence>
<dbReference type="Proteomes" id="UP000308901">
    <property type="component" value="Unassembled WGS sequence"/>
</dbReference>
<dbReference type="RefSeq" id="WP_138152126.1">
    <property type="nucleotide sequence ID" value="NZ_VANU01000002.1"/>
</dbReference>
<accession>A0A5R8Y2P5</accession>
<keyword evidence="2" id="KW-0813">Transport</keyword>
<feature type="domain" description="Leucine-binding protein" evidence="6">
    <location>
        <begin position="23"/>
        <end position="333"/>
    </location>
</feature>
<organism evidence="7 8">
    <name type="scientific">Arcobacter arenosus</name>
    <dbReference type="NCBI Taxonomy" id="2576037"/>
    <lineage>
        <taxon>Bacteria</taxon>
        <taxon>Pseudomonadati</taxon>
        <taxon>Campylobacterota</taxon>
        <taxon>Epsilonproteobacteria</taxon>
        <taxon>Campylobacterales</taxon>
        <taxon>Arcobacteraceae</taxon>
        <taxon>Arcobacter</taxon>
    </lineage>
</organism>
<gene>
    <name evidence="7" type="ORF">FDK22_06665</name>
</gene>
<dbReference type="PRINTS" id="PR00337">
    <property type="entry name" value="LEUILEVALBP"/>
</dbReference>
<keyword evidence="4" id="KW-0029">Amino-acid transport</keyword>
<reference evidence="7 8" key="1">
    <citation type="submission" date="2019-05" db="EMBL/GenBank/DDBJ databases">
        <title>Arcobacter sp. nov., isolated from sea sediment.</title>
        <authorList>
            <person name="Kim W."/>
        </authorList>
    </citation>
    <scope>NUCLEOTIDE SEQUENCE [LARGE SCALE GENOMIC DNA]</scope>
    <source>
        <strain evidence="7 8">CAU 1517</strain>
    </source>
</reference>
<dbReference type="EMBL" id="VANU01000002">
    <property type="protein sequence ID" value="TLP39543.1"/>
    <property type="molecule type" value="Genomic_DNA"/>
</dbReference>
<dbReference type="InterPro" id="IPR000709">
    <property type="entry name" value="Leu_Ile_Val-bd"/>
</dbReference>
<dbReference type="CDD" id="cd06336">
    <property type="entry name" value="PBP1_ABC_ligand_binding-like"/>
    <property type="match status" value="1"/>
</dbReference>
<dbReference type="InterPro" id="IPR051010">
    <property type="entry name" value="BCAA_transport"/>
</dbReference>